<comment type="caution">
    <text evidence="1">The sequence shown here is derived from an EMBL/GenBank/DDBJ whole genome shotgun (WGS) entry which is preliminary data.</text>
</comment>
<name>A0AAV5W983_9BILA</name>
<evidence type="ECO:0000313" key="2">
    <source>
        <dbReference type="Proteomes" id="UP001432322"/>
    </source>
</evidence>
<organism evidence="1 2">
    <name type="scientific">Pristionchus fissidentatus</name>
    <dbReference type="NCBI Taxonomy" id="1538716"/>
    <lineage>
        <taxon>Eukaryota</taxon>
        <taxon>Metazoa</taxon>
        <taxon>Ecdysozoa</taxon>
        <taxon>Nematoda</taxon>
        <taxon>Chromadorea</taxon>
        <taxon>Rhabditida</taxon>
        <taxon>Rhabditina</taxon>
        <taxon>Diplogasteromorpha</taxon>
        <taxon>Diplogasteroidea</taxon>
        <taxon>Neodiplogasteridae</taxon>
        <taxon>Pristionchus</taxon>
    </lineage>
</organism>
<reference evidence="1" key="1">
    <citation type="submission" date="2023-10" db="EMBL/GenBank/DDBJ databases">
        <title>Genome assembly of Pristionchus species.</title>
        <authorList>
            <person name="Yoshida K."/>
            <person name="Sommer R.J."/>
        </authorList>
    </citation>
    <scope>NUCLEOTIDE SEQUENCE</scope>
    <source>
        <strain evidence="1">RS5133</strain>
    </source>
</reference>
<feature type="non-terminal residue" evidence="1">
    <location>
        <position position="1"/>
    </location>
</feature>
<dbReference type="AlphaFoldDB" id="A0AAV5W983"/>
<evidence type="ECO:0008006" key="3">
    <source>
        <dbReference type="Google" id="ProtNLM"/>
    </source>
</evidence>
<dbReference type="EMBL" id="BTSY01000005">
    <property type="protein sequence ID" value="GMT26592.1"/>
    <property type="molecule type" value="Genomic_DNA"/>
</dbReference>
<dbReference type="Proteomes" id="UP001432322">
    <property type="component" value="Unassembled WGS sequence"/>
</dbReference>
<feature type="non-terminal residue" evidence="1">
    <location>
        <position position="220"/>
    </location>
</feature>
<gene>
    <name evidence="1" type="ORF">PFISCL1PPCAC_17889</name>
</gene>
<protein>
    <recommendedName>
        <fullName evidence="3">CUB domain-containing protein</fullName>
    </recommendedName>
</protein>
<accession>A0AAV5W983</accession>
<sequence length="220" mass="24596">AAAPARRITLINVSPFTINAAFEGEYAVTIKTSNFDMLANEDCDYVYKTDNSIGSKFSLPVSSPVISLLIEAPAATKLTALTTSLEFSFDRSIDDSSYVASPGYIGCANKTFVFRNENYNIIELVDYNQTFVVQGESSRHVSFSGVINVDDRSTVWLYQSETDDAPLAVTGLQIDNTSSWDYELETDYFSIYCDDSWWKNGTFLIRYDITPIFEAQEVTT</sequence>
<evidence type="ECO:0000313" key="1">
    <source>
        <dbReference type="EMBL" id="GMT26592.1"/>
    </source>
</evidence>
<keyword evidence="2" id="KW-1185">Reference proteome</keyword>
<proteinExistence type="predicted"/>